<dbReference type="Pfam" id="PF02464">
    <property type="entry name" value="CinA"/>
    <property type="match status" value="1"/>
</dbReference>
<reference evidence="2 3" key="1">
    <citation type="submission" date="2018-10" db="EMBL/GenBank/DDBJ databases">
        <title>Comamonadaceae CDC group NO-1 genome sequencing and assembly.</title>
        <authorList>
            <person name="Bernier A.-M."/>
            <person name="Bernard K."/>
        </authorList>
    </citation>
    <scope>NUCLEOTIDE SEQUENCE [LARGE SCALE GENOMIC DNA]</scope>
    <source>
        <strain evidence="2 3">NML180581</strain>
    </source>
</reference>
<protein>
    <submittedName>
        <fullName evidence="2">CinA family protein</fullName>
    </submittedName>
</protein>
<sequence length="176" mass="18206">MADRIAAAVAELAQCLIATNRMMACAESCTGGMVAAACTALAGSSAWFERGMVTYSNQAKQQMLGVPAELIATHGAVSEPVARAMAEGALRHSQAQLSLAITGIAGPSGGSEEKPVGTVWFAWAASPSQTQNPAEQSITVVTRSRIFPGHRQAVREAACLYALGGLLDLARKGSLF</sequence>
<gene>
    <name evidence="2" type="ORF">EBQ24_04600</name>
</gene>
<dbReference type="InterPro" id="IPR036653">
    <property type="entry name" value="CinA-like_C"/>
</dbReference>
<organism evidence="2 3">
    <name type="scientific">Allofranklinella schreckenbergeri</name>
    <dbReference type="NCBI Taxonomy" id="1076744"/>
    <lineage>
        <taxon>Bacteria</taxon>
        <taxon>Pseudomonadati</taxon>
        <taxon>Pseudomonadota</taxon>
        <taxon>Betaproteobacteria</taxon>
        <taxon>Burkholderiales</taxon>
        <taxon>Comamonadaceae</taxon>
        <taxon>Allofranklinella</taxon>
    </lineage>
</organism>
<dbReference type="AlphaFoldDB" id="A0A3M6R5G9"/>
<dbReference type="Proteomes" id="UP000281171">
    <property type="component" value="Unassembled WGS sequence"/>
</dbReference>
<evidence type="ECO:0000313" key="3">
    <source>
        <dbReference type="Proteomes" id="UP000281171"/>
    </source>
</evidence>
<evidence type="ECO:0000259" key="1">
    <source>
        <dbReference type="Pfam" id="PF02464"/>
    </source>
</evidence>
<accession>A0A3M6R5G9</accession>
<dbReference type="Gene3D" id="3.90.950.20">
    <property type="entry name" value="CinA-like"/>
    <property type="match status" value="1"/>
</dbReference>
<proteinExistence type="predicted"/>
<feature type="domain" description="CinA C-terminal" evidence="1">
    <location>
        <begin position="9"/>
        <end position="168"/>
    </location>
</feature>
<dbReference type="EMBL" id="RDQK01000009">
    <property type="protein sequence ID" value="RMX10404.1"/>
    <property type="molecule type" value="Genomic_DNA"/>
</dbReference>
<comment type="caution">
    <text evidence="2">The sequence shown here is derived from an EMBL/GenBank/DDBJ whole genome shotgun (WGS) entry which is preliminary data.</text>
</comment>
<dbReference type="InterPro" id="IPR008136">
    <property type="entry name" value="CinA_C"/>
</dbReference>
<evidence type="ECO:0000313" key="2">
    <source>
        <dbReference type="EMBL" id="RMX10404.1"/>
    </source>
</evidence>
<dbReference type="SUPFAM" id="SSF142433">
    <property type="entry name" value="CinA-like"/>
    <property type="match status" value="1"/>
</dbReference>
<name>A0A3M6R5G9_9BURK</name>
<dbReference type="NCBIfam" id="TIGR00199">
    <property type="entry name" value="PncC_domain"/>
    <property type="match status" value="1"/>
</dbReference>